<organism evidence="12 13">
    <name type="scientific">Herbinix hemicellulosilytica</name>
    <dbReference type="NCBI Taxonomy" id="1564487"/>
    <lineage>
        <taxon>Bacteria</taxon>
        <taxon>Bacillati</taxon>
        <taxon>Bacillota</taxon>
        <taxon>Clostridia</taxon>
        <taxon>Lachnospirales</taxon>
        <taxon>Lachnospiraceae</taxon>
        <taxon>Herbinix</taxon>
    </lineage>
</organism>
<dbReference type="Pfam" id="PF00672">
    <property type="entry name" value="HAMP"/>
    <property type="match status" value="1"/>
</dbReference>
<evidence type="ECO:0000313" key="13">
    <source>
        <dbReference type="Proteomes" id="UP000236497"/>
    </source>
</evidence>
<dbReference type="Proteomes" id="UP000236497">
    <property type="component" value="Unassembled WGS sequence"/>
</dbReference>
<reference evidence="12 13" key="1">
    <citation type="submission" date="2015-06" db="EMBL/GenBank/DDBJ databases">
        <authorList>
            <person name="Wibberg Daniel"/>
        </authorList>
    </citation>
    <scope>NUCLEOTIDE SEQUENCE [LARGE SCALE GENOMIC DNA]</scope>
    <source>
        <strain evidence="12 13">T3/55T</strain>
    </source>
</reference>
<dbReference type="SUPFAM" id="SSF47384">
    <property type="entry name" value="Homodimeric domain of signal transducing histidine kinase"/>
    <property type="match status" value="1"/>
</dbReference>
<dbReference type="InterPro" id="IPR003660">
    <property type="entry name" value="HAMP_dom"/>
</dbReference>
<dbReference type="FunFam" id="3.30.565.10:FF:000006">
    <property type="entry name" value="Sensor histidine kinase WalK"/>
    <property type="match status" value="1"/>
</dbReference>
<name>A0A0H5ST04_HERHM</name>
<dbReference type="InterPro" id="IPR050351">
    <property type="entry name" value="BphY/WalK/GraS-like"/>
</dbReference>
<keyword evidence="7" id="KW-0902">Two-component regulatory system</keyword>
<accession>A0A0H5ST04</accession>
<dbReference type="EC" id="2.7.13.3" evidence="3"/>
<proteinExistence type="predicted"/>
<dbReference type="InterPro" id="IPR036097">
    <property type="entry name" value="HisK_dim/P_sf"/>
</dbReference>
<evidence type="ECO:0000256" key="3">
    <source>
        <dbReference type="ARBA" id="ARBA00012438"/>
    </source>
</evidence>
<feature type="domain" description="HAMP" evidence="11">
    <location>
        <begin position="206"/>
        <end position="258"/>
    </location>
</feature>
<dbReference type="InterPro" id="IPR036890">
    <property type="entry name" value="HATPase_C_sf"/>
</dbReference>
<dbReference type="SMART" id="SM00387">
    <property type="entry name" value="HATPase_c"/>
    <property type="match status" value="1"/>
</dbReference>
<protein>
    <recommendedName>
        <fullName evidence="3">histidine kinase</fullName>
        <ecNumber evidence="3">2.7.13.3</ecNumber>
    </recommendedName>
</protein>
<dbReference type="SMART" id="SM00304">
    <property type="entry name" value="HAMP"/>
    <property type="match status" value="1"/>
</dbReference>
<dbReference type="FunFam" id="1.10.287.130:FF:000001">
    <property type="entry name" value="Two-component sensor histidine kinase"/>
    <property type="match status" value="1"/>
</dbReference>
<dbReference type="PANTHER" id="PTHR45453">
    <property type="entry name" value="PHOSPHATE REGULON SENSOR PROTEIN PHOR"/>
    <property type="match status" value="1"/>
</dbReference>
<dbReference type="Pfam" id="PF02518">
    <property type="entry name" value="HATPase_c"/>
    <property type="match status" value="1"/>
</dbReference>
<dbReference type="AlphaFoldDB" id="A0A0H5ST04"/>
<evidence type="ECO:0000259" key="10">
    <source>
        <dbReference type="PROSITE" id="PS50109"/>
    </source>
</evidence>
<keyword evidence="9" id="KW-1133">Transmembrane helix</keyword>
<dbReference type="SUPFAM" id="SSF55874">
    <property type="entry name" value="ATPase domain of HSP90 chaperone/DNA topoisomerase II/histidine kinase"/>
    <property type="match status" value="1"/>
</dbReference>
<dbReference type="InterPro" id="IPR003594">
    <property type="entry name" value="HATPase_dom"/>
</dbReference>
<dbReference type="GO" id="GO:0016036">
    <property type="term" value="P:cellular response to phosphate starvation"/>
    <property type="evidence" value="ECO:0007669"/>
    <property type="project" value="TreeGrafter"/>
</dbReference>
<dbReference type="CDD" id="cd00075">
    <property type="entry name" value="HATPase"/>
    <property type="match status" value="1"/>
</dbReference>
<dbReference type="RefSeq" id="WP_103201615.1">
    <property type="nucleotide sequence ID" value="NZ_CVTD020000007.1"/>
</dbReference>
<feature type="transmembrane region" description="Helical" evidence="9">
    <location>
        <begin position="18"/>
        <end position="40"/>
    </location>
</feature>
<dbReference type="PRINTS" id="PR00344">
    <property type="entry name" value="BCTRLSENSOR"/>
</dbReference>
<evidence type="ECO:0000256" key="8">
    <source>
        <dbReference type="ARBA" id="ARBA00023136"/>
    </source>
</evidence>
<evidence type="ECO:0000256" key="7">
    <source>
        <dbReference type="ARBA" id="ARBA00023012"/>
    </source>
</evidence>
<keyword evidence="8 9" id="KW-0472">Membrane</keyword>
<dbReference type="PROSITE" id="PS50885">
    <property type="entry name" value="HAMP"/>
    <property type="match status" value="1"/>
</dbReference>
<dbReference type="Gene3D" id="3.30.565.10">
    <property type="entry name" value="Histidine kinase-like ATPase, C-terminal domain"/>
    <property type="match status" value="1"/>
</dbReference>
<evidence type="ECO:0000313" key="12">
    <source>
        <dbReference type="EMBL" id="CRZ33433.1"/>
    </source>
</evidence>
<keyword evidence="13" id="KW-1185">Reference proteome</keyword>
<dbReference type="Gene3D" id="1.10.287.130">
    <property type="match status" value="1"/>
</dbReference>
<keyword evidence="6" id="KW-0418">Kinase</keyword>
<dbReference type="Pfam" id="PF00512">
    <property type="entry name" value="HisKA"/>
    <property type="match status" value="1"/>
</dbReference>
<dbReference type="GO" id="GO:0005886">
    <property type="term" value="C:plasma membrane"/>
    <property type="evidence" value="ECO:0007669"/>
    <property type="project" value="TreeGrafter"/>
</dbReference>
<dbReference type="PANTHER" id="PTHR45453:SF1">
    <property type="entry name" value="PHOSPHATE REGULON SENSOR PROTEIN PHOR"/>
    <property type="match status" value="1"/>
</dbReference>
<dbReference type="CDD" id="cd06225">
    <property type="entry name" value="HAMP"/>
    <property type="match status" value="1"/>
</dbReference>
<dbReference type="GO" id="GO:0000155">
    <property type="term" value="F:phosphorelay sensor kinase activity"/>
    <property type="evidence" value="ECO:0007669"/>
    <property type="project" value="InterPro"/>
</dbReference>
<comment type="subcellular location">
    <subcellularLocation>
        <location evidence="2">Membrane</location>
    </subcellularLocation>
</comment>
<evidence type="ECO:0000259" key="11">
    <source>
        <dbReference type="PROSITE" id="PS50885"/>
    </source>
</evidence>
<dbReference type="Gene3D" id="6.10.340.10">
    <property type="match status" value="1"/>
</dbReference>
<dbReference type="EMBL" id="CVTD020000007">
    <property type="protein sequence ID" value="CRZ33433.1"/>
    <property type="molecule type" value="Genomic_DNA"/>
</dbReference>
<dbReference type="InterPro" id="IPR003661">
    <property type="entry name" value="HisK_dim/P_dom"/>
</dbReference>
<dbReference type="OrthoDB" id="2359336at2"/>
<gene>
    <name evidence="12" type="ORF">HHT355_0221</name>
</gene>
<sequence>MSNDNKVRVYNRLFFKLYLNYAVMLLVTAILICLIFTQLYKNTTMKKEREQLIDQASNISDIITMKFINTRNYQGALEHINEWQKIMNLDIWTISNPYAANPMDERMETNSYAEIADGYKEYLDLVENAFKNKKVYSIAYDEIYQTQTITVSVPILGVNREVVGALLSKKPVEGLKDIINDSLSLIIFSSVVALGISFIIVIIFATELSLPIARMRATALSLAAGNYNSKTGIKRNDELGDLANTVDILSEKLLENEIQRKNLEQMRLDFFANVSHELRTPITVLRAYTETLIDGVVKEEDKVKQYYERMLSECKSMERLVGDLMLLSKMQNPDFDIEKEPVNLVQVFDEIIRSAGAIAEKKNIKIEITKDKPVIMMLGDYDRLRQMFMIILDNAIKFSDENKSVYINISNTDKIKVSIRDEGIGISENDLKFIFEKFYKSRLRQNASGSGLGLAIAKQIAIKHGGNIDVYSVLGEGSTFTFTFPPYDIGEDTL</sequence>
<evidence type="ECO:0000256" key="9">
    <source>
        <dbReference type="SAM" id="Phobius"/>
    </source>
</evidence>
<evidence type="ECO:0000256" key="2">
    <source>
        <dbReference type="ARBA" id="ARBA00004370"/>
    </source>
</evidence>
<feature type="domain" description="Histidine kinase" evidence="10">
    <location>
        <begin position="273"/>
        <end position="488"/>
    </location>
</feature>
<dbReference type="SUPFAM" id="SSF158472">
    <property type="entry name" value="HAMP domain-like"/>
    <property type="match status" value="1"/>
</dbReference>
<dbReference type="PROSITE" id="PS50109">
    <property type="entry name" value="HIS_KIN"/>
    <property type="match status" value="1"/>
</dbReference>
<dbReference type="InterPro" id="IPR004358">
    <property type="entry name" value="Sig_transdc_His_kin-like_C"/>
</dbReference>
<keyword evidence="4" id="KW-0597">Phosphoprotein</keyword>
<evidence type="ECO:0000256" key="1">
    <source>
        <dbReference type="ARBA" id="ARBA00000085"/>
    </source>
</evidence>
<feature type="transmembrane region" description="Helical" evidence="9">
    <location>
        <begin position="185"/>
        <end position="205"/>
    </location>
</feature>
<dbReference type="InterPro" id="IPR005467">
    <property type="entry name" value="His_kinase_dom"/>
</dbReference>
<evidence type="ECO:0000256" key="5">
    <source>
        <dbReference type="ARBA" id="ARBA00022679"/>
    </source>
</evidence>
<keyword evidence="5" id="KW-0808">Transferase</keyword>
<evidence type="ECO:0000256" key="4">
    <source>
        <dbReference type="ARBA" id="ARBA00022553"/>
    </source>
</evidence>
<dbReference type="CDD" id="cd00082">
    <property type="entry name" value="HisKA"/>
    <property type="match status" value="1"/>
</dbReference>
<evidence type="ECO:0000256" key="6">
    <source>
        <dbReference type="ARBA" id="ARBA00022777"/>
    </source>
</evidence>
<keyword evidence="9" id="KW-0812">Transmembrane</keyword>
<comment type="catalytic activity">
    <reaction evidence="1">
        <text>ATP + protein L-histidine = ADP + protein N-phospho-L-histidine.</text>
        <dbReference type="EC" id="2.7.13.3"/>
    </reaction>
</comment>
<dbReference type="GO" id="GO:0004721">
    <property type="term" value="F:phosphoprotein phosphatase activity"/>
    <property type="evidence" value="ECO:0007669"/>
    <property type="project" value="TreeGrafter"/>
</dbReference>
<dbReference type="SMART" id="SM00388">
    <property type="entry name" value="HisKA"/>
    <property type="match status" value="1"/>
</dbReference>